<evidence type="ECO:0000313" key="2">
    <source>
        <dbReference type="Proteomes" id="UP001500279"/>
    </source>
</evidence>
<gene>
    <name evidence="1" type="ORF">GCM10009107_41580</name>
</gene>
<name>A0ABN1KA86_9BURK</name>
<dbReference type="RefSeq" id="WP_211361453.1">
    <property type="nucleotide sequence ID" value="NZ_BAAAEW010000026.1"/>
</dbReference>
<evidence type="ECO:0000313" key="1">
    <source>
        <dbReference type="EMBL" id="GAA0759779.1"/>
    </source>
</evidence>
<reference evidence="1 2" key="1">
    <citation type="journal article" date="2019" name="Int. J. Syst. Evol. Microbiol.">
        <title>The Global Catalogue of Microorganisms (GCM) 10K type strain sequencing project: providing services to taxonomists for standard genome sequencing and annotation.</title>
        <authorList>
            <consortium name="The Broad Institute Genomics Platform"/>
            <consortium name="The Broad Institute Genome Sequencing Center for Infectious Disease"/>
            <person name="Wu L."/>
            <person name="Ma J."/>
        </authorList>
    </citation>
    <scope>NUCLEOTIDE SEQUENCE [LARGE SCALE GENOMIC DNA]</scope>
    <source>
        <strain evidence="1 2">JCM 15503</strain>
    </source>
</reference>
<protein>
    <submittedName>
        <fullName evidence="1">Uncharacterized protein</fullName>
    </submittedName>
</protein>
<keyword evidence="2" id="KW-1185">Reference proteome</keyword>
<proteinExistence type="predicted"/>
<dbReference type="Proteomes" id="UP001500279">
    <property type="component" value="Unassembled WGS sequence"/>
</dbReference>
<sequence>MYQLHPSRELQQCFAERPFQGAAPWDATFLFIGLDANYDPQIAHSSSFGNVLAYHEDGVAFWRQHGVHHPFLLPDYRGDGRRYHLNFSRVGFAPRHASLVSFVELLHLPTMGRSQLTRADLATSHLQMIESAMLRGRAKLIFVSAQVAQLLRASGRFGWLAQRPASSGPLPVLYQDAGRTVHLHLHFSNYGKFQPQMREEAAAIAALLPDAAAEALAVRQPAPSAAPRPAKTEVSPGLVVTEPALLIRVAGLHREGMTPQALYEATRGVWRVGERRAEVELVLAVASGIVREVYVAKAWHPAGSTAYTTRSLADVNVPGRWEFTGEPAPEPVRCKYVGRSAAHYFPRGASNPVMYVNVEMPG</sequence>
<organism evidence="1 2">
    <name type="scientific">Ideonella azotifigens</name>
    <dbReference type="NCBI Taxonomy" id="513160"/>
    <lineage>
        <taxon>Bacteria</taxon>
        <taxon>Pseudomonadati</taxon>
        <taxon>Pseudomonadota</taxon>
        <taxon>Betaproteobacteria</taxon>
        <taxon>Burkholderiales</taxon>
        <taxon>Sphaerotilaceae</taxon>
        <taxon>Ideonella</taxon>
    </lineage>
</organism>
<dbReference type="EMBL" id="BAAAEW010000026">
    <property type="protein sequence ID" value="GAA0759779.1"/>
    <property type="molecule type" value="Genomic_DNA"/>
</dbReference>
<comment type="caution">
    <text evidence="1">The sequence shown here is derived from an EMBL/GenBank/DDBJ whole genome shotgun (WGS) entry which is preliminary data.</text>
</comment>
<accession>A0ABN1KA86</accession>